<dbReference type="Gramene" id="MELO3C033760.2.1">
    <property type="protein sequence ID" value="MELO3C033760.2.1"/>
    <property type="gene ID" value="MELO3C033760.2"/>
</dbReference>
<dbReference type="AlphaFoldDB" id="A0A9I9EHC2"/>
<accession>A0A9I9EHC2</accession>
<name>A0A9I9EHC2_CUCME</name>
<sequence>MFESEASGLYLLQPVFVHEALIVVVASPRTQLSLSRSPICMELVAPSILLR</sequence>
<proteinExistence type="predicted"/>
<protein>
    <submittedName>
        <fullName evidence="1">Uncharacterized protein</fullName>
    </submittedName>
</protein>
<dbReference type="EnsemblPlants" id="MELO3C033760.2.1">
    <property type="protein sequence ID" value="MELO3C033760.2.1"/>
    <property type="gene ID" value="MELO3C033760.2"/>
</dbReference>
<reference evidence="1" key="1">
    <citation type="submission" date="2023-03" db="UniProtKB">
        <authorList>
            <consortium name="EnsemblPlants"/>
        </authorList>
    </citation>
    <scope>IDENTIFICATION</scope>
</reference>
<organism evidence="1">
    <name type="scientific">Cucumis melo</name>
    <name type="common">Muskmelon</name>
    <dbReference type="NCBI Taxonomy" id="3656"/>
    <lineage>
        <taxon>Eukaryota</taxon>
        <taxon>Viridiplantae</taxon>
        <taxon>Streptophyta</taxon>
        <taxon>Embryophyta</taxon>
        <taxon>Tracheophyta</taxon>
        <taxon>Spermatophyta</taxon>
        <taxon>Magnoliopsida</taxon>
        <taxon>eudicotyledons</taxon>
        <taxon>Gunneridae</taxon>
        <taxon>Pentapetalae</taxon>
        <taxon>rosids</taxon>
        <taxon>fabids</taxon>
        <taxon>Cucurbitales</taxon>
        <taxon>Cucurbitaceae</taxon>
        <taxon>Benincaseae</taxon>
        <taxon>Cucumis</taxon>
    </lineage>
</organism>
<evidence type="ECO:0000313" key="1">
    <source>
        <dbReference type="EnsemblPlants" id="MELO3C033760.2.1"/>
    </source>
</evidence>